<gene>
    <name evidence="2" type="ORF">BDV27DRAFT_136389</name>
</gene>
<evidence type="ECO:0000313" key="2">
    <source>
        <dbReference type="EMBL" id="KAE8359301.1"/>
    </source>
</evidence>
<keyword evidence="3" id="KW-1185">Reference proteome</keyword>
<accession>A0A5N6ZNV5</accession>
<keyword evidence="1" id="KW-1133">Transmembrane helix</keyword>
<dbReference type="AlphaFoldDB" id="A0A5N6ZNV5"/>
<protein>
    <submittedName>
        <fullName evidence="2">Uncharacterized protein</fullName>
    </submittedName>
</protein>
<keyword evidence="1" id="KW-0812">Transmembrane</keyword>
<sequence>MRFTIDINGKLVSARTVHRLLILSPMWTWRWSLRQARWPSADRNKLLGSWELPRIRCLSTISLLLICCMGQLLTSSVWYVLILILAFRIIFLTKEFGRAGRASQRAV</sequence>
<dbReference type="RefSeq" id="XP_031922382.1">
    <property type="nucleotide sequence ID" value="XM_032068754.1"/>
</dbReference>
<keyword evidence="1" id="KW-0472">Membrane</keyword>
<reference evidence="2 3" key="1">
    <citation type="submission" date="2019-04" db="EMBL/GenBank/DDBJ databases">
        <title>Friends and foes A comparative genomics studyof 23 Aspergillus species from section Flavi.</title>
        <authorList>
            <consortium name="DOE Joint Genome Institute"/>
            <person name="Kjaerbolling I."/>
            <person name="Vesth T."/>
            <person name="Frisvad J.C."/>
            <person name="Nybo J.L."/>
            <person name="Theobald S."/>
            <person name="Kildgaard S."/>
            <person name="Isbrandt T."/>
            <person name="Kuo A."/>
            <person name="Sato A."/>
            <person name="Lyhne E.K."/>
            <person name="Kogle M.E."/>
            <person name="Wiebenga A."/>
            <person name="Kun R.S."/>
            <person name="Lubbers R.J."/>
            <person name="Makela M.R."/>
            <person name="Barry K."/>
            <person name="Chovatia M."/>
            <person name="Clum A."/>
            <person name="Daum C."/>
            <person name="Haridas S."/>
            <person name="He G."/>
            <person name="LaButti K."/>
            <person name="Lipzen A."/>
            <person name="Mondo S."/>
            <person name="Riley R."/>
            <person name="Salamov A."/>
            <person name="Simmons B.A."/>
            <person name="Magnuson J.K."/>
            <person name="Henrissat B."/>
            <person name="Mortensen U.H."/>
            <person name="Larsen T.O."/>
            <person name="Devries R.P."/>
            <person name="Grigoriev I.V."/>
            <person name="Machida M."/>
            <person name="Baker S.E."/>
            <person name="Andersen M.R."/>
        </authorList>
    </citation>
    <scope>NUCLEOTIDE SEQUENCE [LARGE SCALE GENOMIC DNA]</scope>
    <source>
        <strain evidence="2 3">CBS 763.97</strain>
    </source>
</reference>
<evidence type="ECO:0000313" key="3">
    <source>
        <dbReference type="Proteomes" id="UP000326268"/>
    </source>
</evidence>
<dbReference type="EMBL" id="ML737834">
    <property type="protein sequence ID" value="KAE8359301.1"/>
    <property type="molecule type" value="Genomic_DNA"/>
</dbReference>
<feature type="transmembrane region" description="Helical" evidence="1">
    <location>
        <begin position="78"/>
        <end position="97"/>
    </location>
</feature>
<dbReference type="Proteomes" id="UP000326268">
    <property type="component" value="Unassembled WGS sequence"/>
</dbReference>
<organism evidence="2 3">
    <name type="scientific">Aspergillus caelatus</name>
    <dbReference type="NCBI Taxonomy" id="61420"/>
    <lineage>
        <taxon>Eukaryota</taxon>
        <taxon>Fungi</taxon>
        <taxon>Dikarya</taxon>
        <taxon>Ascomycota</taxon>
        <taxon>Pezizomycotina</taxon>
        <taxon>Eurotiomycetes</taxon>
        <taxon>Eurotiomycetidae</taxon>
        <taxon>Eurotiales</taxon>
        <taxon>Aspergillaceae</taxon>
        <taxon>Aspergillus</taxon>
        <taxon>Aspergillus subgen. Circumdati</taxon>
    </lineage>
</organism>
<dbReference type="GeneID" id="43653200"/>
<name>A0A5N6ZNV5_9EURO</name>
<proteinExistence type="predicted"/>
<evidence type="ECO:0000256" key="1">
    <source>
        <dbReference type="SAM" id="Phobius"/>
    </source>
</evidence>